<dbReference type="GO" id="GO:0015627">
    <property type="term" value="C:type II protein secretion system complex"/>
    <property type="evidence" value="ECO:0007669"/>
    <property type="project" value="TreeGrafter"/>
</dbReference>
<dbReference type="InterPro" id="IPR004845">
    <property type="entry name" value="T2SS_GspD_CS"/>
</dbReference>
<feature type="signal peptide" evidence="7">
    <location>
        <begin position="1"/>
        <end position="28"/>
    </location>
</feature>
<evidence type="ECO:0000256" key="5">
    <source>
        <dbReference type="RuleBase" id="RU004004"/>
    </source>
</evidence>
<sequence length="684" mass="74912">MLQQRKTNVLRALAIVLAVGLTPGCALFTPNEKPEVVHVKASSLLENNIEEEIPVNTNDDEKSTPETKIEKVESLAHKTLQAEEVNDEAYFKNNQTYAVAFDSLRVTDFIHQTFGNTLKVNYVIEQKISNIPNLITLNISKGLTDKQLYKATKQLLDENGVKVRLKEGVFYLHTLDPVLEGAVVQVGRSVSSVPQTTGTILQIIPLKYGVNFSIERTLKQLVKAKVSPDAGQSALFVEGTREQVIQVIELTELLDRPAHQGKNIGFIELNYISTEEFIETISELLTSEGIPADLNNKATRNLAMVPIEQIGAIAIFASELDFLNRVEFWAKKLDQPPKGDTKQYFIYRPKFARAEDIGESLAPLFGGNAVVANKSGNNSRDTKSSVANKTQGKSSLATSNGGLDEKGINIVIDSRANFVIVHATGSSYQGILPLIKNLDVMPKQILLDVTIAEVTLRDEFQYGVEFFLESGKFSLSTQGVMGLDDISGGLFKAAGAVSTIEAKAIERNSLVNILSNPTLLVRDGATASIVVGDEIPIVTSTDTNDNTEVVRENVERRQTGLTLSVVPTINTNGVVIMDIQQSISNQIAGNAQGILNRDISTEVVANSGKTILLGGLVSENAYDIDKGVPFLSSIPIFGYLFKSETQSKEKTELVVLVTPRIIFDDNQWDNIKHNFKQGLDMLTY</sequence>
<dbReference type="Proteomes" id="UP000315303">
    <property type="component" value="Unassembled WGS sequence"/>
</dbReference>
<evidence type="ECO:0000256" key="6">
    <source>
        <dbReference type="SAM" id="MobiDB-lite"/>
    </source>
</evidence>
<dbReference type="InterPro" id="IPR050810">
    <property type="entry name" value="Bact_Secretion_Sys_Channel"/>
</dbReference>
<comment type="caution">
    <text evidence="10">The sequence shown here is derived from an EMBL/GenBank/DDBJ whole genome shotgun (WGS) entry which is preliminary data.</text>
</comment>
<feature type="region of interest" description="Disordered" evidence="6">
    <location>
        <begin position="375"/>
        <end position="398"/>
    </location>
</feature>
<dbReference type="PRINTS" id="PR00811">
    <property type="entry name" value="BCTERIALGSPD"/>
</dbReference>
<comment type="similarity">
    <text evidence="4">Belongs to the bacterial secretin family.</text>
</comment>
<evidence type="ECO:0000256" key="3">
    <source>
        <dbReference type="ARBA" id="ARBA00023136"/>
    </source>
</evidence>
<reference evidence="10 11" key="1">
    <citation type="submission" date="2019-01" db="EMBL/GenBank/DDBJ databases">
        <title>Litorilituus lipolytica sp. nov., isolated from intertidal sand of the Yellow Sea in China.</title>
        <authorList>
            <person name="Liu A."/>
        </authorList>
    </citation>
    <scope>NUCLEOTIDE SEQUENCE [LARGE SCALE GENOMIC DNA]</scope>
    <source>
        <strain evidence="10 11">RZ04</strain>
    </source>
</reference>
<dbReference type="PANTHER" id="PTHR30332:SF24">
    <property type="entry name" value="SECRETIN GSPD-RELATED"/>
    <property type="match status" value="1"/>
</dbReference>
<name>A0A502LGD5_9GAMM</name>
<protein>
    <submittedName>
        <fullName evidence="10">Uncharacterized protein</fullName>
    </submittedName>
</protein>
<feature type="domain" description="NolW-like" evidence="9">
    <location>
        <begin position="345"/>
        <end position="444"/>
    </location>
</feature>
<dbReference type="OrthoDB" id="9779724at2"/>
<dbReference type="InterPro" id="IPR004846">
    <property type="entry name" value="T2SS/T3SS_dom"/>
</dbReference>
<evidence type="ECO:0000256" key="1">
    <source>
        <dbReference type="ARBA" id="ARBA00004370"/>
    </source>
</evidence>
<evidence type="ECO:0000313" key="11">
    <source>
        <dbReference type="Proteomes" id="UP000315303"/>
    </source>
</evidence>
<evidence type="ECO:0000259" key="8">
    <source>
        <dbReference type="Pfam" id="PF00263"/>
    </source>
</evidence>
<dbReference type="InterPro" id="IPR001775">
    <property type="entry name" value="GspD/PilQ"/>
</dbReference>
<evidence type="ECO:0000256" key="4">
    <source>
        <dbReference type="RuleBase" id="RU004003"/>
    </source>
</evidence>
<keyword evidence="11" id="KW-1185">Reference proteome</keyword>
<dbReference type="GO" id="GO:0009306">
    <property type="term" value="P:protein secretion"/>
    <property type="evidence" value="ECO:0007669"/>
    <property type="project" value="InterPro"/>
</dbReference>
<dbReference type="InterPro" id="IPR005644">
    <property type="entry name" value="NolW-like"/>
</dbReference>
<proteinExistence type="inferred from homology"/>
<keyword evidence="3" id="KW-0472">Membrane</keyword>
<accession>A0A502LGD5</accession>
<keyword evidence="2 7" id="KW-0732">Signal</keyword>
<evidence type="ECO:0000256" key="2">
    <source>
        <dbReference type="ARBA" id="ARBA00022729"/>
    </source>
</evidence>
<evidence type="ECO:0000256" key="7">
    <source>
        <dbReference type="SAM" id="SignalP"/>
    </source>
</evidence>
<comment type="subcellular location">
    <subcellularLocation>
        <location evidence="5">Cell outer membrane</location>
    </subcellularLocation>
    <subcellularLocation>
        <location evidence="1">Membrane</location>
    </subcellularLocation>
</comment>
<dbReference type="EMBL" id="SAWY01000002">
    <property type="protein sequence ID" value="TPH18967.1"/>
    <property type="molecule type" value="Genomic_DNA"/>
</dbReference>
<feature type="chain" id="PRO_5021348596" evidence="7">
    <location>
        <begin position="29"/>
        <end position="684"/>
    </location>
</feature>
<dbReference type="AlphaFoldDB" id="A0A502LGD5"/>
<dbReference type="PANTHER" id="PTHR30332">
    <property type="entry name" value="PROBABLE GENERAL SECRETION PATHWAY PROTEIN D"/>
    <property type="match status" value="1"/>
</dbReference>
<dbReference type="PROSITE" id="PS00875">
    <property type="entry name" value="T2SP_D"/>
    <property type="match status" value="1"/>
</dbReference>
<evidence type="ECO:0000259" key="9">
    <source>
        <dbReference type="Pfam" id="PF03958"/>
    </source>
</evidence>
<feature type="domain" description="Type II/III secretion system secretin-like" evidence="8">
    <location>
        <begin position="504"/>
        <end position="662"/>
    </location>
</feature>
<dbReference type="Pfam" id="PF00263">
    <property type="entry name" value="Secretin"/>
    <property type="match status" value="1"/>
</dbReference>
<organism evidence="10 11">
    <name type="scientific">Litorilituus lipolyticus</name>
    <dbReference type="NCBI Taxonomy" id="2491017"/>
    <lineage>
        <taxon>Bacteria</taxon>
        <taxon>Pseudomonadati</taxon>
        <taxon>Pseudomonadota</taxon>
        <taxon>Gammaproteobacteria</taxon>
        <taxon>Alteromonadales</taxon>
        <taxon>Colwelliaceae</taxon>
        <taxon>Litorilituus</taxon>
    </lineage>
</organism>
<dbReference type="RefSeq" id="WP_140601125.1">
    <property type="nucleotide sequence ID" value="NZ_SAWY01000002.1"/>
</dbReference>
<dbReference type="Gene3D" id="3.30.1370.120">
    <property type="match status" value="2"/>
</dbReference>
<evidence type="ECO:0000313" key="10">
    <source>
        <dbReference type="EMBL" id="TPH18967.1"/>
    </source>
</evidence>
<keyword evidence="5" id="KW-0813">Transport</keyword>
<dbReference type="Pfam" id="PF03958">
    <property type="entry name" value="Secretin_N"/>
    <property type="match status" value="1"/>
</dbReference>
<dbReference type="InterPro" id="IPR038591">
    <property type="entry name" value="NolW-like_sf"/>
</dbReference>
<gene>
    <name evidence="10" type="ORF">EPA86_01335</name>
</gene>
<dbReference type="GO" id="GO:0009279">
    <property type="term" value="C:cell outer membrane"/>
    <property type="evidence" value="ECO:0007669"/>
    <property type="project" value="UniProtKB-SubCell"/>
</dbReference>